<keyword evidence="6 7" id="KW-0472">Membrane</keyword>
<feature type="transmembrane region" description="Helical" evidence="7">
    <location>
        <begin position="49"/>
        <end position="68"/>
    </location>
</feature>
<comment type="subcellular location">
    <subcellularLocation>
        <location evidence="1 7">Cell membrane</location>
        <topology evidence="1 7">Multi-pass membrane protein</topology>
    </subcellularLocation>
</comment>
<dbReference type="PANTHER" id="PTHR43386:SF1">
    <property type="entry name" value="D,D-DIPEPTIDE TRANSPORT SYSTEM PERMEASE PROTEIN DDPC-RELATED"/>
    <property type="match status" value="1"/>
</dbReference>
<comment type="caution">
    <text evidence="9">The sequence shown here is derived from an EMBL/GenBank/DDBJ whole genome shotgun (WGS) entry which is preliminary data.</text>
</comment>
<evidence type="ECO:0000313" key="9">
    <source>
        <dbReference type="EMBL" id="RXN91714.1"/>
    </source>
</evidence>
<dbReference type="PANTHER" id="PTHR43386">
    <property type="entry name" value="OLIGOPEPTIDE TRANSPORT SYSTEM PERMEASE PROTEIN APPC"/>
    <property type="match status" value="1"/>
</dbReference>
<evidence type="ECO:0000313" key="10">
    <source>
        <dbReference type="Proteomes" id="UP000290849"/>
    </source>
</evidence>
<keyword evidence="2 7" id="KW-0813">Transport</keyword>
<keyword evidence="5 7" id="KW-1133">Transmembrane helix</keyword>
<feature type="transmembrane region" description="Helical" evidence="7">
    <location>
        <begin position="116"/>
        <end position="142"/>
    </location>
</feature>
<dbReference type="EMBL" id="PYAL01000002">
    <property type="protein sequence ID" value="RXN91714.1"/>
    <property type="molecule type" value="Genomic_DNA"/>
</dbReference>
<dbReference type="Pfam" id="PF00528">
    <property type="entry name" value="BPD_transp_1"/>
    <property type="match status" value="1"/>
</dbReference>
<dbReference type="InterPro" id="IPR000515">
    <property type="entry name" value="MetI-like"/>
</dbReference>
<dbReference type="InterPro" id="IPR035906">
    <property type="entry name" value="MetI-like_sf"/>
</dbReference>
<evidence type="ECO:0000256" key="2">
    <source>
        <dbReference type="ARBA" id="ARBA00022448"/>
    </source>
</evidence>
<dbReference type="PROSITE" id="PS50928">
    <property type="entry name" value="ABC_TM1"/>
    <property type="match status" value="1"/>
</dbReference>
<dbReference type="GO" id="GO:0055085">
    <property type="term" value="P:transmembrane transport"/>
    <property type="evidence" value="ECO:0007669"/>
    <property type="project" value="InterPro"/>
</dbReference>
<gene>
    <name evidence="9" type="ORF">C7R54_10165</name>
</gene>
<reference evidence="9 10" key="1">
    <citation type="journal article" date="2017" name="Int. J. Syst. Evol. Microbiol.">
        <title>Achromobacter aloeverae sp. nov., isolated from the root of Aloe vera (L.) Burm.f.</title>
        <authorList>
            <person name="Kuncharoen N."/>
            <person name="Muramatsu Y."/>
            <person name="Shibata C."/>
            <person name="Kamakura Y."/>
            <person name="Nakagawa Y."/>
            <person name="Tanasupawat S."/>
        </authorList>
    </citation>
    <scope>NUCLEOTIDE SEQUENCE [LARGE SCALE GENOMIC DNA]</scope>
    <source>
        <strain evidence="9 10">AVA-1</strain>
    </source>
</reference>
<dbReference type="SUPFAM" id="SSF161098">
    <property type="entry name" value="MetI-like"/>
    <property type="match status" value="1"/>
</dbReference>
<evidence type="ECO:0000256" key="7">
    <source>
        <dbReference type="RuleBase" id="RU363032"/>
    </source>
</evidence>
<feature type="transmembrane region" description="Helical" evidence="7">
    <location>
        <begin position="283"/>
        <end position="303"/>
    </location>
</feature>
<dbReference type="Proteomes" id="UP000290849">
    <property type="component" value="Unassembled WGS sequence"/>
</dbReference>
<evidence type="ECO:0000256" key="1">
    <source>
        <dbReference type="ARBA" id="ARBA00004651"/>
    </source>
</evidence>
<feature type="transmembrane region" description="Helical" evidence="7">
    <location>
        <begin position="253"/>
        <end position="271"/>
    </location>
</feature>
<evidence type="ECO:0000256" key="5">
    <source>
        <dbReference type="ARBA" id="ARBA00022989"/>
    </source>
</evidence>
<protein>
    <submittedName>
        <fullName evidence="9">Peptide ABC transporter permease</fullName>
    </submittedName>
</protein>
<accession>A0A4Q1HQ65</accession>
<evidence type="ECO:0000256" key="4">
    <source>
        <dbReference type="ARBA" id="ARBA00022692"/>
    </source>
</evidence>
<evidence type="ECO:0000256" key="3">
    <source>
        <dbReference type="ARBA" id="ARBA00022475"/>
    </source>
</evidence>
<evidence type="ECO:0000256" key="6">
    <source>
        <dbReference type="ARBA" id="ARBA00023136"/>
    </source>
</evidence>
<dbReference type="Pfam" id="PF12911">
    <property type="entry name" value="OppC_N"/>
    <property type="match status" value="1"/>
</dbReference>
<dbReference type="CDD" id="cd06261">
    <property type="entry name" value="TM_PBP2"/>
    <property type="match status" value="1"/>
</dbReference>
<dbReference type="GO" id="GO:0005886">
    <property type="term" value="C:plasma membrane"/>
    <property type="evidence" value="ECO:0007669"/>
    <property type="project" value="UniProtKB-SubCell"/>
</dbReference>
<feature type="domain" description="ABC transmembrane type-1" evidence="8">
    <location>
        <begin position="114"/>
        <end position="303"/>
    </location>
</feature>
<dbReference type="InterPro" id="IPR050366">
    <property type="entry name" value="BP-dependent_transpt_permease"/>
</dbReference>
<comment type="similarity">
    <text evidence="7">Belongs to the binding-protein-dependent transport system permease family.</text>
</comment>
<dbReference type="OrthoDB" id="9783218at2"/>
<organism evidence="9 10">
    <name type="scientific">Achromobacter aloeverae</name>
    <dbReference type="NCBI Taxonomy" id="1750518"/>
    <lineage>
        <taxon>Bacteria</taxon>
        <taxon>Pseudomonadati</taxon>
        <taxon>Pseudomonadota</taxon>
        <taxon>Betaproteobacteria</taxon>
        <taxon>Burkholderiales</taxon>
        <taxon>Alcaligenaceae</taxon>
        <taxon>Achromobacter</taxon>
    </lineage>
</organism>
<sequence>MQAGTTTAATTATTATAAAIPTATAADPVGALSPRQVAARRALRHGGFWFGGGILLVVVFCAIFAPLLTSADPALQDLGQRLIPPVWAPKGSWTHSLGTDALGRDYFARLLYGARISLVVGVLTVLVSGTLGTALGVAAGYWGGRVDLVVNFILTIRLTLPVVLVALVVVAVVGNSLPLLILVIGLLLWDRYAIVARSATQLIVGREFIGAARAIGSSTPRILFKEILPNLTGPLVVVTSIEMAHAILLEATLSFLGLGVQPPLFTWGLMIAEAKNQLMFRPYLIAVPGAALVVLVLAINMLGDALRDATAPEGRA</sequence>
<dbReference type="InterPro" id="IPR025966">
    <property type="entry name" value="OppC_N"/>
</dbReference>
<keyword evidence="4 7" id="KW-0812">Transmembrane</keyword>
<feature type="transmembrane region" description="Helical" evidence="7">
    <location>
        <begin position="162"/>
        <end position="189"/>
    </location>
</feature>
<dbReference type="Gene3D" id="1.10.3720.10">
    <property type="entry name" value="MetI-like"/>
    <property type="match status" value="1"/>
</dbReference>
<keyword evidence="10" id="KW-1185">Reference proteome</keyword>
<dbReference type="AlphaFoldDB" id="A0A4Q1HQ65"/>
<keyword evidence="3" id="KW-1003">Cell membrane</keyword>
<evidence type="ECO:0000259" key="8">
    <source>
        <dbReference type="PROSITE" id="PS50928"/>
    </source>
</evidence>
<name>A0A4Q1HQ65_9BURK</name>
<proteinExistence type="inferred from homology"/>